<reference evidence="2" key="1">
    <citation type="submission" date="2015-01" db="EMBL/GenBank/DDBJ databases">
        <authorList>
            <person name="Aksoy S."/>
            <person name="Warren W."/>
            <person name="Wilson R.K."/>
        </authorList>
    </citation>
    <scope>NUCLEOTIDE SEQUENCE [LARGE SCALE GENOMIC DNA]</scope>
    <source>
        <strain evidence="2">IAEA</strain>
    </source>
</reference>
<dbReference type="EnsemblMetazoa" id="GPPI017077-RA">
    <property type="protein sequence ID" value="GPPI017077-PA"/>
    <property type="gene ID" value="GPPI017077"/>
</dbReference>
<keyword evidence="2" id="KW-1185">Reference proteome</keyword>
<proteinExistence type="predicted"/>
<dbReference type="VEuPathDB" id="VectorBase:GPPI017077"/>
<evidence type="ECO:0000313" key="2">
    <source>
        <dbReference type="Proteomes" id="UP000092460"/>
    </source>
</evidence>
<evidence type="ECO:0000313" key="1">
    <source>
        <dbReference type="EnsemblMetazoa" id="GPPI017077-PA"/>
    </source>
</evidence>
<sequence>MRKYFVIDWKLGKQNRFDKIRYLIDSPKPPRLTNYGSALAWQNLAEWNENNRILINSQLKTLFNLTPIIKDAGPYFKSLQQKEFMPQQSVFNK</sequence>
<accession>A0A1B0B2U4</accession>
<dbReference type="EMBL" id="JXJN01007714">
    <property type="status" value="NOT_ANNOTATED_CDS"/>
    <property type="molecule type" value="Genomic_DNA"/>
</dbReference>
<dbReference type="Proteomes" id="UP000092460">
    <property type="component" value="Unassembled WGS sequence"/>
</dbReference>
<protein>
    <submittedName>
        <fullName evidence="1">Uncharacterized protein</fullName>
    </submittedName>
</protein>
<dbReference type="AlphaFoldDB" id="A0A1B0B2U4"/>
<dbReference type="EMBL" id="JXJN01007713">
    <property type="status" value="NOT_ANNOTATED_CDS"/>
    <property type="molecule type" value="Genomic_DNA"/>
</dbReference>
<reference evidence="1" key="2">
    <citation type="submission" date="2020-05" db="UniProtKB">
        <authorList>
            <consortium name="EnsemblMetazoa"/>
        </authorList>
    </citation>
    <scope>IDENTIFICATION</scope>
    <source>
        <strain evidence="1">IAEA</strain>
    </source>
</reference>
<organism evidence="1 2">
    <name type="scientific">Glossina palpalis gambiensis</name>
    <dbReference type="NCBI Taxonomy" id="67801"/>
    <lineage>
        <taxon>Eukaryota</taxon>
        <taxon>Metazoa</taxon>
        <taxon>Ecdysozoa</taxon>
        <taxon>Arthropoda</taxon>
        <taxon>Hexapoda</taxon>
        <taxon>Insecta</taxon>
        <taxon>Pterygota</taxon>
        <taxon>Neoptera</taxon>
        <taxon>Endopterygota</taxon>
        <taxon>Diptera</taxon>
        <taxon>Brachycera</taxon>
        <taxon>Muscomorpha</taxon>
        <taxon>Hippoboscoidea</taxon>
        <taxon>Glossinidae</taxon>
        <taxon>Glossina</taxon>
    </lineage>
</organism>
<name>A0A1B0B2U4_9MUSC</name>